<proteinExistence type="predicted"/>
<keyword evidence="1" id="KW-0614">Plasmid</keyword>
<evidence type="ECO:0000313" key="2">
    <source>
        <dbReference type="Proteomes" id="UP000509460"/>
    </source>
</evidence>
<evidence type="ECO:0000313" key="1">
    <source>
        <dbReference type="EMBL" id="BBM16263.1"/>
    </source>
</evidence>
<dbReference type="EMBL" id="AP019811">
    <property type="protein sequence ID" value="BBM16263.1"/>
    <property type="molecule type" value="Genomic_DNA"/>
</dbReference>
<geneLocation type="plasmid" evidence="2">
    <name>pem15-1a-1 dna</name>
</geneLocation>
<sequence>MLTATIVEQITHRAHVLDLSASSFLVEEQNSSYDKLSGHFPTDFVETFSVKKTDRYKIYSNNNWSSTHIKSNTCNNNRVK</sequence>
<organism evidence="1 2">
    <name type="scientific">Enterococcus mundtii</name>
    <dbReference type="NCBI Taxonomy" id="53346"/>
    <lineage>
        <taxon>Bacteria</taxon>
        <taxon>Bacillati</taxon>
        <taxon>Bacillota</taxon>
        <taxon>Bacilli</taxon>
        <taxon>Lactobacillales</taxon>
        <taxon>Enterococcaceae</taxon>
        <taxon>Enterococcus</taxon>
    </lineage>
</organism>
<accession>A0AAI8RCN1</accession>
<gene>
    <name evidence="1" type="ORF">EM151A_4034</name>
</gene>
<name>A0AAI8RCN1_ENTMU</name>
<dbReference type="AlphaFoldDB" id="A0AAI8RCN1"/>
<reference evidence="1 2" key="1">
    <citation type="submission" date="2019-07" db="EMBL/GenBank/DDBJ databases">
        <title>antibiotic susceptibility of plant-derived lactic acid bacteria.</title>
        <authorList>
            <person name="Sugiyama M."/>
            <person name="Noda M."/>
        </authorList>
    </citation>
    <scope>NUCLEOTIDE SEQUENCE [LARGE SCALE GENOMIC DNA]</scope>
    <source>
        <strain evidence="1 2">15-1A</strain>
        <plasmid evidence="2">pem15-1a-1 dna</plasmid>
    </source>
</reference>
<protein>
    <submittedName>
        <fullName evidence="1">Methylmalonyl-CoA mutase, N-terminal domain/subunit</fullName>
    </submittedName>
</protein>
<dbReference type="Proteomes" id="UP000509460">
    <property type="component" value="Plasmid pEM15-1A-1"/>
</dbReference>